<dbReference type="GeneID" id="66886416"/>
<organism evidence="3 9">
    <name type="scientific">Streptococcus agalactiae</name>
    <dbReference type="NCBI Taxonomy" id="1311"/>
    <lineage>
        <taxon>Bacteria</taxon>
        <taxon>Bacillati</taxon>
        <taxon>Bacillota</taxon>
        <taxon>Bacilli</taxon>
        <taxon>Lactobacillales</taxon>
        <taxon>Streptococcaceae</taxon>
        <taxon>Streptococcus</taxon>
    </lineage>
</organism>
<dbReference type="SMR" id="A0A0E1EJ37"/>
<sequence length="182" mass="21059">MQIRLAFPNEIDQIMLLIEEARAEIAKTGSDQWQKEDGYPNRNDIIDDILNGYAWVGIEDGMLATYAAVIDGHEEVYDAIYEGKWLHDNHRYLTFHRIAISNQFRGRGLAQTFLQGLIEGHKGPDFRCDTHEKNVTMQHILNKLGYQYCGKVPLDGVRLAYQKIKEKGETSIYREIDERNPM</sequence>
<reference evidence="10 11" key="4">
    <citation type="submission" date="2018-06" db="EMBL/GenBank/DDBJ databases">
        <authorList>
            <consortium name="Pathogen Informatics"/>
            <person name="Doyle S."/>
        </authorList>
    </citation>
    <scope>NUCLEOTIDE SEQUENCE [LARGE SCALE GENOMIC DNA]</scope>
    <source>
        <strain evidence="5 10">NCTC8181</strain>
        <strain evidence="6 11">NCTC9828</strain>
    </source>
</reference>
<dbReference type="AlphaFoldDB" id="A0A0E1EJ37"/>
<evidence type="ECO:0000313" key="8">
    <source>
        <dbReference type="Proteomes" id="UP000035174"/>
    </source>
</evidence>
<evidence type="ECO:0000313" key="11">
    <source>
        <dbReference type="Proteomes" id="UP000255140"/>
    </source>
</evidence>
<dbReference type="Gene3D" id="3.40.630.30">
    <property type="match status" value="1"/>
</dbReference>
<dbReference type="PROSITE" id="PS51186">
    <property type="entry name" value="GNAT"/>
    <property type="match status" value="1"/>
</dbReference>
<dbReference type="KEGG" id="sage:EN72_08530"/>
<reference evidence="3 9" key="2">
    <citation type="journal article" date="2016" name="Sci. Rep.">
        <title>Serotype IV Streptococcus agalactiae ST-452 has arisen from large genomic recombination events between CC23 and the hypervirulent CC17 lineages.</title>
        <authorList>
            <person name="Campisi E."/>
            <person name="Rinaudo C.D."/>
            <person name="Donati C."/>
            <person name="Barucco M."/>
            <person name="Torricelli G."/>
            <person name="Edwards M.S."/>
            <person name="Baker C.J."/>
            <person name="Margarit I."/>
            <person name="Rosini R."/>
        </authorList>
    </citation>
    <scope>NUCLEOTIDE SEQUENCE [LARGE SCALE GENOMIC DNA]</scope>
    <source>
        <strain evidence="3 9">CZ-PW-140</strain>
    </source>
</reference>
<accession>A0A0E1EJ37</accession>
<feature type="domain" description="N-acetyltransferase" evidence="1">
    <location>
        <begin position="1"/>
        <end position="168"/>
    </location>
</feature>
<evidence type="ECO:0000313" key="5">
    <source>
        <dbReference type="EMBL" id="SQA18708.1"/>
    </source>
</evidence>
<reference evidence="2 8" key="1">
    <citation type="journal article" date="2015" name="PLoS ONE">
        <title>Genomic analysis reveals the molecular basis for capsule loss in the group B streptococcus population.</title>
        <authorList>
            <consortium name="DEVANI Consortium"/>
            <person name="Rosini R."/>
            <person name="Campisi E."/>
            <person name="De Chiara M."/>
            <person name="Tettelin H."/>
            <person name="Rinaudo D."/>
            <person name="Toniolo C."/>
            <person name="Metruccio M."/>
            <person name="Guidotti S."/>
            <person name="Sorensen U.B."/>
            <person name="Kilian M."/>
            <person name="Ramirez M."/>
            <person name="Janulczyk R."/>
            <person name="Donati C."/>
            <person name="Grandi G."/>
            <person name="Margarit I."/>
        </authorList>
    </citation>
    <scope>NUCLEOTIDE SEQUENCE [LARGE SCALE GENOMIC DNA]</scope>
    <source>
        <strain evidence="2 8">ES-PW-063</strain>
    </source>
</reference>
<dbReference type="Proteomes" id="UP000255140">
    <property type="component" value="Unassembled WGS sequence"/>
</dbReference>
<dbReference type="SUPFAM" id="SSF55729">
    <property type="entry name" value="Acyl-CoA N-acyltransferases (Nat)"/>
    <property type="match status" value="1"/>
</dbReference>
<dbReference type="EMBL" id="UAVB01000001">
    <property type="protein sequence ID" value="SQA18708.1"/>
    <property type="molecule type" value="Genomic_DNA"/>
</dbReference>
<dbReference type="EMBL" id="LR134265">
    <property type="protein sequence ID" value="VED64169.1"/>
    <property type="molecule type" value="Genomic_DNA"/>
</dbReference>
<dbReference type="InterPro" id="IPR000182">
    <property type="entry name" value="GNAT_dom"/>
</dbReference>
<dbReference type="Proteomes" id="UP000256718">
    <property type="component" value="Unassembled WGS sequence"/>
</dbReference>
<dbReference type="EMBL" id="UHEW01000005">
    <property type="protein sequence ID" value="SUN28699.1"/>
    <property type="molecule type" value="Genomic_DNA"/>
</dbReference>
<dbReference type="Proteomes" id="UP000268870">
    <property type="component" value="Chromosome"/>
</dbReference>
<reference evidence="4 12" key="3">
    <citation type="journal article" date="2018" name="Emerg. Microbes Infect.">
        <title>Phenotypic and molecular analysis of nontypeable Group B streptococci: identification of cps2a and hybrid cps2a/cps5 Group B streptococcal capsule gene clusters.</title>
        <authorList>
            <person name="Alhhazmi A."/>
            <person name="Tyrrell G.J."/>
        </authorList>
    </citation>
    <scope>NUCLEOTIDE SEQUENCE [LARGE SCALE GENOMIC DNA]</scope>
    <source>
        <strain evidence="4 12">PLGBS17</strain>
    </source>
</reference>
<keyword evidence="3" id="KW-0808">Transferase</keyword>
<evidence type="ECO:0000313" key="9">
    <source>
        <dbReference type="Proteomes" id="UP000093122"/>
    </source>
</evidence>
<protein>
    <submittedName>
        <fullName evidence="3 4">Acetyltransferase</fullName>
    </submittedName>
</protein>
<name>A0A0E1EJ37_STRAG</name>
<reference evidence="7 13" key="5">
    <citation type="submission" date="2018-12" db="EMBL/GenBank/DDBJ databases">
        <authorList>
            <consortium name="Pathogen Informatics"/>
        </authorList>
    </citation>
    <scope>NUCLEOTIDE SEQUENCE [LARGE SCALE GENOMIC DNA]</scope>
    <source>
        <strain evidence="7 13">NCTC8184</strain>
    </source>
</reference>
<evidence type="ECO:0000313" key="2">
    <source>
        <dbReference type="EMBL" id="KLJ31555.1"/>
    </source>
</evidence>
<dbReference type="KEGG" id="sagl:GBS222_1301"/>
<evidence type="ECO:0000313" key="13">
    <source>
        <dbReference type="Proteomes" id="UP000268870"/>
    </source>
</evidence>
<dbReference type="Proteomes" id="UP000093122">
    <property type="component" value="Unassembled WGS sequence"/>
</dbReference>
<dbReference type="KEGG" id="sagc:DN94_06980"/>
<dbReference type="Proteomes" id="UP000035174">
    <property type="component" value="Unassembled WGS sequence"/>
</dbReference>
<evidence type="ECO:0000259" key="1">
    <source>
        <dbReference type="PROSITE" id="PS51186"/>
    </source>
</evidence>
<dbReference type="EMBL" id="MAWT01000011">
    <property type="protein sequence ID" value="OCM71877.1"/>
    <property type="molecule type" value="Genomic_DNA"/>
</dbReference>
<dbReference type="KEGG" id="sags:SaSA20_1288"/>
<gene>
    <name evidence="3" type="ORF">AX245_07275</name>
    <name evidence="4" type="ORF">C4618_13680</name>
    <name evidence="5" type="ORF">NCTC8181_01759</name>
    <name evidence="7" type="ORF">NCTC8184_00137</name>
    <name evidence="6" type="ORF">NCTC9828_00959</name>
    <name evidence="2" type="ORF">WA45_00600</name>
</gene>
<evidence type="ECO:0000313" key="12">
    <source>
        <dbReference type="Proteomes" id="UP000256718"/>
    </source>
</evidence>
<evidence type="ECO:0000313" key="3">
    <source>
        <dbReference type="EMBL" id="OCM71877.1"/>
    </source>
</evidence>
<dbReference type="EMBL" id="QHGZ01000268">
    <property type="protein sequence ID" value="RDY73554.1"/>
    <property type="molecule type" value="Genomic_DNA"/>
</dbReference>
<dbReference type="InterPro" id="IPR016181">
    <property type="entry name" value="Acyl_CoA_acyltransferase"/>
</dbReference>
<dbReference type="EMBL" id="LCVB01000008">
    <property type="protein sequence ID" value="KLJ31555.1"/>
    <property type="molecule type" value="Genomic_DNA"/>
</dbReference>
<dbReference type="Proteomes" id="UP000250200">
    <property type="component" value="Unassembled WGS sequence"/>
</dbReference>
<dbReference type="GO" id="GO:0016747">
    <property type="term" value="F:acyltransferase activity, transferring groups other than amino-acyl groups"/>
    <property type="evidence" value="ECO:0007669"/>
    <property type="project" value="InterPro"/>
</dbReference>
<evidence type="ECO:0000313" key="4">
    <source>
        <dbReference type="EMBL" id="RDY73554.1"/>
    </source>
</evidence>
<proteinExistence type="predicted"/>
<evidence type="ECO:0000313" key="7">
    <source>
        <dbReference type="EMBL" id="VED64169.1"/>
    </source>
</evidence>
<evidence type="ECO:0000313" key="6">
    <source>
        <dbReference type="EMBL" id="SUN28699.1"/>
    </source>
</evidence>
<dbReference type="RefSeq" id="WP_001167085.1">
    <property type="nucleotide sequence ID" value="NZ_AP018935.1"/>
</dbReference>
<evidence type="ECO:0000313" key="10">
    <source>
        <dbReference type="Proteomes" id="UP000250200"/>
    </source>
</evidence>
<dbReference type="OMA" id="QWINGYP"/>